<keyword evidence="4 5" id="KW-0472">Membrane</keyword>
<keyword evidence="2 5" id="KW-0812">Transmembrane</keyword>
<evidence type="ECO:0000313" key="8">
    <source>
        <dbReference type="Proteomes" id="UP000198575"/>
    </source>
</evidence>
<feature type="transmembrane region" description="Helical" evidence="5">
    <location>
        <begin position="155"/>
        <end position="178"/>
    </location>
</feature>
<evidence type="ECO:0000259" key="6">
    <source>
        <dbReference type="Pfam" id="PF04932"/>
    </source>
</evidence>
<feature type="transmembrane region" description="Helical" evidence="5">
    <location>
        <begin position="364"/>
        <end position="381"/>
    </location>
</feature>
<dbReference type="GO" id="GO:0016020">
    <property type="term" value="C:membrane"/>
    <property type="evidence" value="ECO:0007669"/>
    <property type="project" value="UniProtKB-SubCell"/>
</dbReference>
<feature type="transmembrane region" description="Helical" evidence="5">
    <location>
        <begin position="54"/>
        <end position="71"/>
    </location>
</feature>
<dbReference type="GO" id="GO:0016874">
    <property type="term" value="F:ligase activity"/>
    <property type="evidence" value="ECO:0007669"/>
    <property type="project" value="UniProtKB-KW"/>
</dbReference>
<keyword evidence="8" id="KW-1185">Reference proteome</keyword>
<dbReference type="PANTHER" id="PTHR37422:SF13">
    <property type="entry name" value="LIPOPOLYSACCHARIDE BIOSYNTHESIS PROTEIN PA4999-RELATED"/>
    <property type="match status" value="1"/>
</dbReference>
<feature type="transmembrane region" description="Helical" evidence="5">
    <location>
        <begin position="401"/>
        <end position="420"/>
    </location>
</feature>
<feature type="transmembrane region" description="Helical" evidence="5">
    <location>
        <begin position="26"/>
        <end position="42"/>
    </location>
</feature>
<evidence type="ECO:0000256" key="1">
    <source>
        <dbReference type="ARBA" id="ARBA00004141"/>
    </source>
</evidence>
<evidence type="ECO:0000256" key="2">
    <source>
        <dbReference type="ARBA" id="ARBA00022692"/>
    </source>
</evidence>
<dbReference type="Pfam" id="PF04932">
    <property type="entry name" value="Wzy_C"/>
    <property type="match status" value="1"/>
</dbReference>
<dbReference type="AlphaFoldDB" id="A0A1I4VG56"/>
<dbReference type="RefSeq" id="WP_092404237.1">
    <property type="nucleotide sequence ID" value="NZ_FOVF01000002.1"/>
</dbReference>
<accession>A0A1I4VG56</accession>
<keyword evidence="3 5" id="KW-1133">Transmembrane helix</keyword>
<dbReference type="PANTHER" id="PTHR37422">
    <property type="entry name" value="TEICHURONIC ACID BIOSYNTHESIS PROTEIN TUAE"/>
    <property type="match status" value="1"/>
</dbReference>
<dbReference type="InterPro" id="IPR051533">
    <property type="entry name" value="WaaL-like"/>
</dbReference>
<dbReference type="InterPro" id="IPR007016">
    <property type="entry name" value="O-antigen_ligase-rel_domated"/>
</dbReference>
<proteinExistence type="predicted"/>
<dbReference type="STRING" id="578942.SAMN05216289_10257"/>
<name>A0A1I4VG56_9GAMM</name>
<evidence type="ECO:0000256" key="5">
    <source>
        <dbReference type="SAM" id="Phobius"/>
    </source>
</evidence>
<feature type="transmembrane region" description="Helical" evidence="5">
    <location>
        <begin position="300"/>
        <end position="321"/>
    </location>
</feature>
<keyword evidence="7" id="KW-0436">Ligase</keyword>
<dbReference type="OrthoDB" id="871774at2"/>
<sequence>MFFFMLLYLAFVLVRPQDYPDWENLGIPILPILLVAAFLFWLPSRNKDLSAPQYLLLPAFLLVLMVSQIFNGWMGGAIAQLSSFGPAVLAFLVLSHATVDRKRVVTTMAMIVACSAVLSVHGIEQVRDGIGWTGIGLSQETRIQYVGIFNDPNDLGLLFIMALPMAMYLASRGGLLGLRRLFWWTGGGLLLYGIYLTSSRGALLALISVLGVWVWRRRGVMMAAILGAGALGGVMMLPSRMGEIDAGEASAAGRVDAWYSGMEMFVAHPLFGIGPGNFADNNFNLTAHNSFVLVIAETGFFGYVFWLAFVCYGFMMMLAVLRHEPELTEPAAIAEWKTERSIAMTLLLSQVGFYTATFFLSRSYVILLYLLAALVLGYYVGARQRYPGLPRFELSRDLVRWPLAAVGSIIGLYLLVKILLVTS</sequence>
<feature type="domain" description="O-antigen ligase-related" evidence="6">
    <location>
        <begin position="189"/>
        <end position="307"/>
    </location>
</feature>
<evidence type="ECO:0000313" key="7">
    <source>
        <dbReference type="EMBL" id="SFN00214.1"/>
    </source>
</evidence>
<organism evidence="7 8">
    <name type="scientific">Dokdonella immobilis</name>
    <dbReference type="NCBI Taxonomy" id="578942"/>
    <lineage>
        <taxon>Bacteria</taxon>
        <taxon>Pseudomonadati</taxon>
        <taxon>Pseudomonadota</taxon>
        <taxon>Gammaproteobacteria</taxon>
        <taxon>Lysobacterales</taxon>
        <taxon>Rhodanobacteraceae</taxon>
        <taxon>Dokdonella</taxon>
    </lineage>
</organism>
<feature type="transmembrane region" description="Helical" evidence="5">
    <location>
        <begin position="77"/>
        <end position="97"/>
    </location>
</feature>
<reference evidence="7 8" key="1">
    <citation type="submission" date="2016-10" db="EMBL/GenBank/DDBJ databases">
        <authorList>
            <person name="de Groot N.N."/>
        </authorList>
    </citation>
    <scope>NUCLEOTIDE SEQUENCE [LARGE SCALE GENOMIC DNA]</scope>
    <source>
        <strain evidence="7 8">CGMCC 1.7659</strain>
    </source>
</reference>
<comment type="subcellular location">
    <subcellularLocation>
        <location evidence="1">Membrane</location>
        <topology evidence="1">Multi-pass membrane protein</topology>
    </subcellularLocation>
</comment>
<gene>
    <name evidence="7" type="ORF">SAMN05216289_10257</name>
</gene>
<evidence type="ECO:0000256" key="3">
    <source>
        <dbReference type="ARBA" id="ARBA00022989"/>
    </source>
</evidence>
<dbReference type="EMBL" id="FOVF01000002">
    <property type="protein sequence ID" value="SFN00214.1"/>
    <property type="molecule type" value="Genomic_DNA"/>
</dbReference>
<feature type="transmembrane region" description="Helical" evidence="5">
    <location>
        <begin position="190"/>
        <end position="214"/>
    </location>
</feature>
<protein>
    <submittedName>
        <fullName evidence="7">O-antigen ligase</fullName>
    </submittedName>
</protein>
<feature type="transmembrane region" description="Helical" evidence="5">
    <location>
        <begin position="341"/>
        <end position="359"/>
    </location>
</feature>
<feature type="transmembrane region" description="Helical" evidence="5">
    <location>
        <begin position="220"/>
        <end position="237"/>
    </location>
</feature>
<evidence type="ECO:0000256" key="4">
    <source>
        <dbReference type="ARBA" id="ARBA00023136"/>
    </source>
</evidence>
<dbReference type="Proteomes" id="UP000198575">
    <property type="component" value="Unassembled WGS sequence"/>
</dbReference>